<comment type="caution">
    <text evidence="1">The sequence shown here is derived from an EMBL/GenBank/DDBJ whole genome shotgun (WGS) entry which is preliminary data.</text>
</comment>
<proteinExistence type="predicted"/>
<dbReference type="EMBL" id="LKEU01000037">
    <property type="protein sequence ID" value="OFV69616.1"/>
    <property type="molecule type" value="Genomic_DNA"/>
</dbReference>
<dbReference type="STRING" id="52694.ACWI_27530"/>
<sequence>MFSCTEINLLLVYFYAMLKSIHLNRYQNMEFCCKKLCKLLVANGMMKKEFKFKANITFTSMTKMGNNQSAGKEILERICVPLQCKIRNKVDVFLEKSKEASV</sequence>
<evidence type="ECO:0000313" key="2">
    <source>
        <dbReference type="Proteomes" id="UP000176244"/>
    </source>
</evidence>
<dbReference type="Proteomes" id="UP000176244">
    <property type="component" value="Unassembled WGS sequence"/>
</dbReference>
<gene>
    <name evidence="1" type="ORF">ACWI_27530</name>
</gene>
<organism evidence="1 2">
    <name type="scientific">Acetobacterium wieringae</name>
    <dbReference type="NCBI Taxonomy" id="52694"/>
    <lineage>
        <taxon>Bacteria</taxon>
        <taxon>Bacillati</taxon>
        <taxon>Bacillota</taxon>
        <taxon>Clostridia</taxon>
        <taxon>Eubacteriales</taxon>
        <taxon>Eubacteriaceae</taxon>
        <taxon>Acetobacterium</taxon>
    </lineage>
</organism>
<accession>A0A1F2PFZ1</accession>
<evidence type="ECO:0000313" key="1">
    <source>
        <dbReference type="EMBL" id="OFV69616.1"/>
    </source>
</evidence>
<protein>
    <submittedName>
        <fullName evidence="1">Uncharacterized protein</fullName>
    </submittedName>
</protein>
<name>A0A1F2PFZ1_9FIRM</name>
<reference evidence="1 2" key="1">
    <citation type="submission" date="2015-09" db="EMBL/GenBank/DDBJ databases">
        <title>Genome sequence of Acetobacterium wieringae DSM 1911.</title>
        <authorList>
            <person name="Poehlein A."/>
            <person name="Bengelsdorf F.R."/>
            <person name="Schiel-Bengelsdorf B."/>
            <person name="Duerre P."/>
            <person name="Daniel R."/>
        </authorList>
    </citation>
    <scope>NUCLEOTIDE SEQUENCE [LARGE SCALE GENOMIC DNA]</scope>
    <source>
        <strain evidence="1 2">DSM 1911</strain>
    </source>
</reference>
<dbReference type="AlphaFoldDB" id="A0A1F2PFZ1"/>